<feature type="region of interest" description="Disordered" evidence="1">
    <location>
        <begin position="1"/>
        <end position="20"/>
    </location>
</feature>
<gene>
    <name evidence="2" type="ORF">QBC34DRAFT_444556</name>
</gene>
<evidence type="ECO:0000313" key="3">
    <source>
        <dbReference type="Proteomes" id="UP001321760"/>
    </source>
</evidence>
<keyword evidence="3" id="KW-1185">Reference proteome</keyword>
<protein>
    <recommendedName>
        <fullName evidence="4">Minor tail protein</fullName>
    </recommendedName>
</protein>
<feature type="region of interest" description="Disordered" evidence="1">
    <location>
        <begin position="38"/>
        <end position="68"/>
    </location>
</feature>
<sequence length="303" mass="32689">MSTTPPSEHPPTKATPTAKVHLVTHDDVVKALKNGHKLPIDADTSGTLPGGPQGQPDPDSSESAAAVHSHIRTIVQPSTSYPYRTVGKIFAGREGDNTTLWTGAGVMVGPNLFLTSARIVPKSEIGNNFWMRFAPAQKESAAPLGWAYVDEIYGYQNSVTGVSGLDYMVCRLVFPMGRDNTGWVGSFWADKLDDYIGVLYDIFGYPNHPATNPNGLFMDVQHDIRFLSFTLEPNSKGKRILTEGARPLPGAVGGPMWADFNGAIRVVGVVSGPNTNRQYLVAGGEPMVDLIKYGLLNWPVPPA</sequence>
<dbReference type="Proteomes" id="UP001321760">
    <property type="component" value="Unassembled WGS sequence"/>
</dbReference>
<dbReference type="SUPFAM" id="SSF50494">
    <property type="entry name" value="Trypsin-like serine proteases"/>
    <property type="match status" value="1"/>
</dbReference>
<evidence type="ECO:0008006" key="4">
    <source>
        <dbReference type="Google" id="ProtNLM"/>
    </source>
</evidence>
<accession>A0AAV9FWK0</accession>
<dbReference type="EMBL" id="MU866044">
    <property type="protein sequence ID" value="KAK4441948.1"/>
    <property type="molecule type" value="Genomic_DNA"/>
</dbReference>
<proteinExistence type="predicted"/>
<organism evidence="2 3">
    <name type="scientific">Podospora aff. communis PSN243</name>
    <dbReference type="NCBI Taxonomy" id="3040156"/>
    <lineage>
        <taxon>Eukaryota</taxon>
        <taxon>Fungi</taxon>
        <taxon>Dikarya</taxon>
        <taxon>Ascomycota</taxon>
        <taxon>Pezizomycotina</taxon>
        <taxon>Sordariomycetes</taxon>
        <taxon>Sordariomycetidae</taxon>
        <taxon>Sordariales</taxon>
        <taxon>Podosporaceae</taxon>
        <taxon>Podospora</taxon>
    </lineage>
</organism>
<dbReference type="InterPro" id="IPR043504">
    <property type="entry name" value="Peptidase_S1_PA_chymotrypsin"/>
</dbReference>
<dbReference type="AlphaFoldDB" id="A0AAV9FWK0"/>
<dbReference type="Gene3D" id="2.40.10.10">
    <property type="entry name" value="Trypsin-like serine proteases"/>
    <property type="match status" value="2"/>
</dbReference>
<name>A0AAV9FWK0_9PEZI</name>
<evidence type="ECO:0000313" key="2">
    <source>
        <dbReference type="EMBL" id="KAK4441948.1"/>
    </source>
</evidence>
<reference evidence="2" key="2">
    <citation type="submission" date="2023-05" db="EMBL/GenBank/DDBJ databases">
        <authorList>
            <consortium name="Lawrence Berkeley National Laboratory"/>
            <person name="Steindorff A."/>
            <person name="Hensen N."/>
            <person name="Bonometti L."/>
            <person name="Westerberg I."/>
            <person name="Brannstrom I.O."/>
            <person name="Guillou S."/>
            <person name="Cros-Aarteil S."/>
            <person name="Calhoun S."/>
            <person name="Haridas S."/>
            <person name="Kuo A."/>
            <person name="Mondo S."/>
            <person name="Pangilinan J."/>
            <person name="Riley R."/>
            <person name="Labutti K."/>
            <person name="Andreopoulos B."/>
            <person name="Lipzen A."/>
            <person name="Chen C."/>
            <person name="Yanf M."/>
            <person name="Daum C."/>
            <person name="Ng V."/>
            <person name="Clum A."/>
            <person name="Ohm R."/>
            <person name="Martin F."/>
            <person name="Silar P."/>
            <person name="Natvig D."/>
            <person name="Lalanne C."/>
            <person name="Gautier V."/>
            <person name="Ament-Velasquez S.L."/>
            <person name="Kruys A."/>
            <person name="Hutchinson M.I."/>
            <person name="Powell A.J."/>
            <person name="Barry K."/>
            <person name="Miller A.N."/>
            <person name="Grigoriev I.V."/>
            <person name="Debuchy R."/>
            <person name="Gladieux P."/>
            <person name="Thoren M.H."/>
            <person name="Johannesson H."/>
        </authorList>
    </citation>
    <scope>NUCLEOTIDE SEQUENCE</scope>
    <source>
        <strain evidence="2">PSN243</strain>
    </source>
</reference>
<evidence type="ECO:0000256" key="1">
    <source>
        <dbReference type="SAM" id="MobiDB-lite"/>
    </source>
</evidence>
<comment type="caution">
    <text evidence="2">The sequence shown here is derived from an EMBL/GenBank/DDBJ whole genome shotgun (WGS) entry which is preliminary data.</text>
</comment>
<reference evidence="2" key="1">
    <citation type="journal article" date="2023" name="Mol. Phylogenet. Evol.">
        <title>Genome-scale phylogeny and comparative genomics of the fungal order Sordariales.</title>
        <authorList>
            <person name="Hensen N."/>
            <person name="Bonometti L."/>
            <person name="Westerberg I."/>
            <person name="Brannstrom I.O."/>
            <person name="Guillou S."/>
            <person name="Cros-Aarteil S."/>
            <person name="Calhoun S."/>
            <person name="Haridas S."/>
            <person name="Kuo A."/>
            <person name="Mondo S."/>
            <person name="Pangilinan J."/>
            <person name="Riley R."/>
            <person name="LaButti K."/>
            <person name="Andreopoulos B."/>
            <person name="Lipzen A."/>
            <person name="Chen C."/>
            <person name="Yan M."/>
            <person name="Daum C."/>
            <person name="Ng V."/>
            <person name="Clum A."/>
            <person name="Steindorff A."/>
            <person name="Ohm R.A."/>
            <person name="Martin F."/>
            <person name="Silar P."/>
            <person name="Natvig D.O."/>
            <person name="Lalanne C."/>
            <person name="Gautier V."/>
            <person name="Ament-Velasquez S.L."/>
            <person name="Kruys A."/>
            <person name="Hutchinson M.I."/>
            <person name="Powell A.J."/>
            <person name="Barry K."/>
            <person name="Miller A.N."/>
            <person name="Grigoriev I.V."/>
            <person name="Debuchy R."/>
            <person name="Gladieux P."/>
            <person name="Hiltunen Thoren M."/>
            <person name="Johannesson H."/>
        </authorList>
    </citation>
    <scope>NUCLEOTIDE SEQUENCE</scope>
    <source>
        <strain evidence="2">PSN243</strain>
    </source>
</reference>
<dbReference type="InterPro" id="IPR009003">
    <property type="entry name" value="Peptidase_S1_PA"/>
</dbReference>